<name>A0A4R8RA99_COLTR</name>
<keyword evidence="14" id="KW-1185">Reference proteome</keyword>
<dbReference type="PANTHER" id="PTHR11685">
    <property type="entry name" value="RBR FAMILY RING FINGER AND IBR DOMAIN-CONTAINING"/>
    <property type="match status" value="1"/>
</dbReference>
<feature type="compositionally biased region" description="Basic and acidic residues" evidence="10">
    <location>
        <begin position="266"/>
        <end position="285"/>
    </location>
</feature>
<dbReference type="PROSITE" id="PS50089">
    <property type="entry name" value="ZF_RING_2"/>
    <property type="match status" value="1"/>
</dbReference>
<dbReference type="EMBL" id="RYZW01000073">
    <property type="protein sequence ID" value="TDZ53124.1"/>
    <property type="molecule type" value="Genomic_DNA"/>
</dbReference>
<evidence type="ECO:0000256" key="1">
    <source>
        <dbReference type="ARBA" id="ARBA00001798"/>
    </source>
</evidence>
<comment type="caution">
    <text evidence="13">The sequence shown here is derived from an EMBL/GenBank/DDBJ whole genome shotgun (WGS) entry which is preliminary data.</text>
</comment>
<reference evidence="13 14" key="1">
    <citation type="submission" date="2018-12" db="EMBL/GenBank/DDBJ databases">
        <title>Genome sequence and assembly of Colletotrichum trifolii.</title>
        <authorList>
            <person name="Gan P."/>
            <person name="Shirasu K."/>
        </authorList>
    </citation>
    <scope>NUCLEOTIDE SEQUENCE [LARGE SCALE GENOMIC DNA]</scope>
    <source>
        <strain evidence="13 14">543-2</strain>
    </source>
</reference>
<feature type="region of interest" description="Disordered" evidence="10">
    <location>
        <begin position="1"/>
        <end position="303"/>
    </location>
</feature>
<keyword evidence="6 9" id="KW-0863">Zinc-finger</keyword>
<keyword evidence="4" id="KW-0479">Metal-binding</keyword>
<feature type="compositionally biased region" description="Low complexity" evidence="10">
    <location>
        <begin position="254"/>
        <end position="263"/>
    </location>
</feature>
<evidence type="ECO:0000256" key="6">
    <source>
        <dbReference type="ARBA" id="ARBA00022771"/>
    </source>
</evidence>
<feature type="compositionally biased region" description="Polar residues" evidence="10">
    <location>
        <begin position="56"/>
        <end position="72"/>
    </location>
</feature>
<feature type="compositionally biased region" description="Basic and acidic residues" evidence="10">
    <location>
        <begin position="786"/>
        <end position="811"/>
    </location>
</feature>
<dbReference type="CDD" id="cd20335">
    <property type="entry name" value="BRcat_RBR"/>
    <property type="match status" value="1"/>
</dbReference>
<evidence type="ECO:0000256" key="4">
    <source>
        <dbReference type="ARBA" id="ARBA00022723"/>
    </source>
</evidence>
<dbReference type="GO" id="GO:0008270">
    <property type="term" value="F:zinc ion binding"/>
    <property type="evidence" value="ECO:0007669"/>
    <property type="project" value="UniProtKB-KW"/>
</dbReference>
<dbReference type="EC" id="2.3.2.31" evidence="2"/>
<dbReference type="SMART" id="SM00647">
    <property type="entry name" value="IBR"/>
    <property type="match status" value="1"/>
</dbReference>
<dbReference type="InterPro" id="IPR044066">
    <property type="entry name" value="TRIAD_supradom"/>
</dbReference>
<dbReference type="Proteomes" id="UP000295703">
    <property type="component" value="Unassembled WGS sequence"/>
</dbReference>
<evidence type="ECO:0000313" key="13">
    <source>
        <dbReference type="EMBL" id="TDZ53124.1"/>
    </source>
</evidence>
<dbReference type="PROSITE" id="PS00518">
    <property type="entry name" value="ZF_RING_1"/>
    <property type="match status" value="1"/>
</dbReference>
<evidence type="ECO:0000313" key="14">
    <source>
        <dbReference type="Proteomes" id="UP000295703"/>
    </source>
</evidence>
<keyword evidence="3" id="KW-0808">Transferase</keyword>
<dbReference type="InterPro" id="IPR013083">
    <property type="entry name" value="Znf_RING/FYVE/PHD"/>
</dbReference>
<evidence type="ECO:0000256" key="9">
    <source>
        <dbReference type="PROSITE-ProRule" id="PRU00175"/>
    </source>
</evidence>
<dbReference type="STRING" id="5466.A0A4R8RA99"/>
<evidence type="ECO:0000259" key="11">
    <source>
        <dbReference type="PROSITE" id="PS50089"/>
    </source>
</evidence>
<keyword evidence="7" id="KW-0833">Ubl conjugation pathway</keyword>
<evidence type="ECO:0000256" key="8">
    <source>
        <dbReference type="ARBA" id="ARBA00022833"/>
    </source>
</evidence>
<dbReference type="GO" id="GO:0016567">
    <property type="term" value="P:protein ubiquitination"/>
    <property type="evidence" value="ECO:0007669"/>
    <property type="project" value="InterPro"/>
</dbReference>
<evidence type="ECO:0000256" key="10">
    <source>
        <dbReference type="SAM" id="MobiDB-lite"/>
    </source>
</evidence>
<feature type="domain" description="RING-type" evidence="11">
    <location>
        <begin position="371"/>
        <end position="415"/>
    </location>
</feature>
<dbReference type="Gene3D" id="3.30.40.10">
    <property type="entry name" value="Zinc/RING finger domain, C3HC4 (zinc finger)"/>
    <property type="match status" value="1"/>
</dbReference>
<gene>
    <name evidence="13" type="primary">ARI3</name>
    <name evidence="13" type="ORF">CTRI78_v007151</name>
</gene>
<dbReference type="CDD" id="cd22584">
    <property type="entry name" value="Rcat_RBR_unk"/>
    <property type="match status" value="1"/>
</dbReference>
<evidence type="ECO:0000259" key="12">
    <source>
        <dbReference type="PROSITE" id="PS51873"/>
    </source>
</evidence>
<feature type="domain" description="RING-type" evidence="12">
    <location>
        <begin position="367"/>
        <end position="566"/>
    </location>
</feature>
<dbReference type="Pfam" id="PF01485">
    <property type="entry name" value="IBR"/>
    <property type="match status" value="1"/>
</dbReference>
<evidence type="ECO:0000256" key="5">
    <source>
        <dbReference type="ARBA" id="ARBA00022737"/>
    </source>
</evidence>
<dbReference type="InterPro" id="IPR001841">
    <property type="entry name" value="Znf_RING"/>
</dbReference>
<feature type="compositionally biased region" description="Basic and acidic residues" evidence="10">
    <location>
        <begin position="167"/>
        <end position="195"/>
    </location>
</feature>
<feature type="region of interest" description="Disordered" evidence="10">
    <location>
        <begin position="786"/>
        <end position="862"/>
    </location>
</feature>
<dbReference type="GO" id="GO:0061630">
    <property type="term" value="F:ubiquitin protein ligase activity"/>
    <property type="evidence" value="ECO:0007669"/>
    <property type="project" value="UniProtKB-EC"/>
</dbReference>
<evidence type="ECO:0000256" key="7">
    <source>
        <dbReference type="ARBA" id="ARBA00022786"/>
    </source>
</evidence>
<evidence type="ECO:0000256" key="3">
    <source>
        <dbReference type="ARBA" id="ARBA00022679"/>
    </source>
</evidence>
<keyword evidence="5" id="KW-0677">Repeat</keyword>
<evidence type="ECO:0000256" key="2">
    <source>
        <dbReference type="ARBA" id="ARBA00012251"/>
    </source>
</evidence>
<proteinExistence type="predicted"/>
<dbReference type="InterPro" id="IPR002867">
    <property type="entry name" value="IBR_dom"/>
</dbReference>
<dbReference type="InterPro" id="IPR031127">
    <property type="entry name" value="E3_UB_ligase_RBR"/>
</dbReference>
<dbReference type="AlphaFoldDB" id="A0A4R8RA99"/>
<dbReference type="InterPro" id="IPR017907">
    <property type="entry name" value="Znf_RING_CS"/>
</dbReference>
<accession>A0A4R8RA99</accession>
<dbReference type="Gene3D" id="1.20.120.1750">
    <property type="match status" value="1"/>
</dbReference>
<keyword evidence="8" id="KW-0862">Zinc</keyword>
<feature type="compositionally biased region" description="Basic and acidic residues" evidence="10">
    <location>
        <begin position="1"/>
        <end position="11"/>
    </location>
</feature>
<protein>
    <recommendedName>
        <fullName evidence="2">RBR-type E3 ubiquitin transferase</fullName>
        <ecNumber evidence="2">2.3.2.31</ecNumber>
    </recommendedName>
</protein>
<feature type="compositionally biased region" description="Basic residues" evidence="10">
    <location>
        <begin position="233"/>
        <end position="253"/>
    </location>
</feature>
<sequence length="862" mass="97183">MASRDVEDSHGRTARSRYPASPQPAAGRDWRYGGEATLNSLPYRRPGDLIQGPDENVSSHGRSRASRTNSGASAPIVKTMPLLPRASTAETYRRGRFPVTTYDYDDGLYAEEGLLPTGWTSSPARDRSPTSPRRSRRHIHESRKSSTSSRRRSETESEAESVTSVSTDEKRRQRRQEKARAHRPLEERRSSAAEKKPKKRRRKIREIVYVEEDDESIEPMPRRSRGDQSRSPTRNRSRPSRSVSQRHHSRRRSYSPVRRSSVHPPIPRESEKTYKIVSKPRDSPKKVVYGVPSTSDESGYVPPRALRRHRSGIAYVESRPVRRSNTVSGVSHATSHSTVSSSRRSSSFLGHVMAEETHFRASDKSSKLVKCVACMDDFRPINVVTLECNHHMCDSCLKQVFKLSASDPQSMPPRCCTSDFIPLEHVERLLPASFKERWNRKFAEYSIRNRIYCPSRRCGEWIKPADIYRRGGRQCGKCSNCKTEVCFSCKGRWHSSRKCPDDEDTTKFLEQAKKAGWQRCYKCSLVVDLDEGYNHMSCRCGAQSCIICGVKWKNCQCPWFDHETSAAQAPGGMVAQLDRLDLKMNSRSRPRVDYELPPPRSRSGEYDDRLARRFRGHRDDERRLSAYEDSNLYDRASRDIINHGLSTAHFMNDDYGRETDGVLVSAPHMPVPPAPTPPTAFERPSPADYMSGVNRARGLPHDMSGQRLAERFSEHRTGLGGARAGVIGGRTGPPLAPMTAPLMGPPPPLPPMGPPPPLTAPMASGHSPLVAMRRRYNFEDDVYDDDPRAMRRPSERAGHEWTGHGHAREATSHALRSRQPRPAEPKSSTLAGLTGPGRGMNRVDEWRNHVQPGAPEGTFARV</sequence>
<dbReference type="SUPFAM" id="SSF57850">
    <property type="entry name" value="RING/U-box"/>
    <property type="match status" value="3"/>
</dbReference>
<organism evidence="13 14">
    <name type="scientific">Colletotrichum trifolii</name>
    <dbReference type="NCBI Taxonomy" id="5466"/>
    <lineage>
        <taxon>Eukaryota</taxon>
        <taxon>Fungi</taxon>
        <taxon>Dikarya</taxon>
        <taxon>Ascomycota</taxon>
        <taxon>Pezizomycotina</taxon>
        <taxon>Sordariomycetes</taxon>
        <taxon>Hypocreomycetidae</taxon>
        <taxon>Glomerellales</taxon>
        <taxon>Glomerellaceae</taxon>
        <taxon>Colletotrichum</taxon>
        <taxon>Colletotrichum orbiculare species complex</taxon>
    </lineage>
</organism>
<comment type="catalytic activity">
    <reaction evidence="1">
        <text>[E2 ubiquitin-conjugating enzyme]-S-ubiquitinyl-L-cysteine + [acceptor protein]-L-lysine = [E2 ubiquitin-conjugating enzyme]-L-cysteine + [acceptor protein]-N(6)-ubiquitinyl-L-lysine.</text>
        <dbReference type="EC" id="2.3.2.31"/>
    </reaction>
</comment>
<dbReference type="PROSITE" id="PS51873">
    <property type="entry name" value="TRIAD"/>
    <property type="match status" value="1"/>
</dbReference>